<organism evidence="17 18">
    <name type="scientific">Hyphomicrobium facile</name>
    <dbReference type="NCBI Taxonomy" id="51670"/>
    <lineage>
        <taxon>Bacteria</taxon>
        <taxon>Pseudomonadati</taxon>
        <taxon>Pseudomonadota</taxon>
        <taxon>Alphaproteobacteria</taxon>
        <taxon>Hyphomicrobiales</taxon>
        <taxon>Hyphomicrobiaceae</taxon>
        <taxon>Hyphomicrobium</taxon>
    </lineage>
</organism>
<dbReference type="InterPro" id="IPR002933">
    <property type="entry name" value="Peptidase_M20"/>
</dbReference>
<evidence type="ECO:0000256" key="10">
    <source>
        <dbReference type="ARBA" id="ARBA00022915"/>
    </source>
</evidence>
<proteinExistence type="inferred from homology"/>
<evidence type="ECO:0000313" key="17">
    <source>
        <dbReference type="EMBL" id="SFV25708.1"/>
    </source>
</evidence>
<dbReference type="AlphaFoldDB" id="A0A1I7MTI3"/>
<keyword evidence="8 15" id="KW-0378">Hydrolase</keyword>
<evidence type="ECO:0000256" key="11">
    <source>
        <dbReference type="ARBA" id="ARBA00023154"/>
    </source>
</evidence>
<evidence type="ECO:0000256" key="12">
    <source>
        <dbReference type="ARBA" id="ARBA00023285"/>
    </source>
</evidence>
<feature type="active site" evidence="15">
    <location>
        <position position="77"/>
    </location>
</feature>
<feature type="binding site" evidence="15">
    <location>
        <position position="108"/>
    </location>
    <ligand>
        <name>Zn(2+)</name>
        <dbReference type="ChEBI" id="CHEBI:29105"/>
        <label>1</label>
    </ligand>
</feature>
<evidence type="ECO:0000256" key="1">
    <source>
        <dbReference type="ARBA" id="ARBA00005130"/>
    </source>
</evidence>
<evidence type="ECO:0000256" key="2">
    <source>
        <dbReference type="ARBA" id="ARBA00006746"/>
    </source>
</evidence>
<evidence type="ECO:0000256" key="6">
    <source>
        <dbReference type="ARBA" id="ARBA00022605"/>
    </source>
</evidence>
<evidence type="ECO:0000256" key="15">
    <source>
        <dbReference type="HAMAP-Rule" id="MF_01690"/>
    </source>
</evidence>
<dbReference type="CDD" id="cd03891">
    <property type="entry name" value="M20_DapE_proteobac"/>
    <property type="match status" value="1"/>
</dbReference>
<name>A0A1I7MTI3_9HYPH</name>
<evidence type="ECO:0000256" key="14">
    <source>
        <dbReference type="ARBA" id="ARBA00051301"/>
    </source>
</evidence>
<feature type="active site" description="Proton acceptor" evidence="15">
    <location>
        <position position="143"/>
    </location>
</feature>
<comment type="catalytic activity">
    <reaction evidence="14 15">
        <text>N-succinyl-(2S,6S)-2,6-diaminopimelate + H2O = (2S,6S)-2,6-diaminopimelate + succinate</text>
        <dbReference type="Rhea" id="RHEA:22608"/>
        <dbReference type="ChEBI" id="CHEBI:15377"/>
        <dbReference type="ChEBI" id="CHEBI:30031"/>
        <dbReference type="ChEBI" id="CHEBI:57609"/>
        <dbReference type="ChEBI" id="CHEBI:58087"/>
        <dbReference type="EC" id="3.5.1.18"/>
    </reaction>
</comment>
<evidence type="ECO:0000259" key="16">
    <source>
        <dbReference type="Pfam" id="PF07687"/>
    </source>
</evidence>
<dbReference type="InterPro" id="IPR036264">
    <property type="entry name" value="Bact_exopeptidase_dim_dom"/>
</dbReference>
<dbReference type="EC" id="3.5.1.18" evidence="4 15"/>
<accession>A0A1I7MTI3</accession>
<reference evidence="18" key="1">
    <citation type="submission" date="2016-10" db="EMBL/GenBank/DDBJ databases">
        <authorList>
            <person name="Varghese N."/>
            <person name="Submissions S."/>
        </authorList>
    </citation>
    <scope>NUCLEOTIDE SEQUENCE [LARGE SCALE GENOMIC DNA]</scope>
    <source>
        <strain evidence="18">DSM 1565</strain>
    </source>
</reference>
<dbReference type="NCBIfam" id="NF009557">
    <property type="entry name" value="PRK13009.1"/>
    <property type="match status" value="1"/>
</dbReference>
<sequence length="390" mass="41830">MTLIPTDPVALSQALIRCESVTPDEAGALTLLQNVLEPAGFTCHRLVFSEPGTPDVDNLYARLGTGRPHLSFAGHTDVVPVGNEAAWTVPPFAGEVRDGILYGRGAVDMKGCIGAFVAASMKYIHHYNGLPRGSLSFIITGDEEGPSINGTMKILEWLKARDEVIDACLVGEPSNPNALGDEIRIGRRGSLNVDLTVHGIQGHSAYPQIADNPVPKLARIIDRLSTTKLDDGTENFQPSNLQVTVISVPNTATNVIPGRAIAKLNIRYNDGWSRPAIEEWVRKTAASAASEVDAKYDLAFSGTGDVFLTKPGPLVSTLKDAVKSVTGRTPALTTGGGTSDARFIKDICPVVEFGLVNKTIHQVDEHTSVADLETLTEIYGRFISDFFRNG</sequence>
<gene>
    <name evidence="15" type="primary">dapE</name>
    <name evidence="17" type="ORF">SAMN04488557_0046</name>
</gene>
<evidence type="ECO:0000256" key="3">
    <source>
        <dbReference type="ARBA" id="ARBA00011738"/>
    </source>
</evidence>
<evidence type="ECO:0000256" key="8">
    <source>
        <dbReference type="ARBA" id="ARBA00022801"/>
    </source>
</evidence>
<dbReference type="GO" id="GO:0006526">
    <property type="term" value="P:L-arginine biosynthetic process"/>
    <property type="evidence" value="ECO:0007669"/>
    <property type="project" value="TreeGrafter"/>
</dbReference>
<dbReference type="GO" id="GO:0009089">
    <property type="term" value="P:lysine biosynthetic process via diaminopimelate"/>
    <property type="evidence" value="ECO:0007669"/>
    <property type="project" value="UniProtKB-UniRule"/>
</dbReference>
<evidence type="ECO:0000256" key="9">
    <source>
        <dbReference type="ARBA" id="ARBA00022833"/>
    </source>
</evidence>
<dbReference type="RefSeq" id="WP_092862557.1">
    <property type="nucleotide sequence ID" value="NZ_FPCH01000001.1"/>
</dbReference>
<dbReference type="Proteomes" id="UP000199423">
    <property type="component" value="Unassembled WGS sequence"/>
</dbReference>
<keyword evidence="7 15" id="KW-0479">Metal-binding</keyword>
<feature type="domain" description="Peptidase M20 dimerisation" evidence="16">
    <location>
        <begin position="185"/>
        <end position="290"/>
    </location>
</feature>
<dbReference type="PANTHER" id="PTHR43808:SF31">
    <property type="entry name" value="N-ACETYL-L-CITRULLINE DEACETYLASE"/>
    <property type="match status" value="1"/>
</dbReference>
<dbReference type="InterPro" id="IPR005941">
    <property type="entry name" value="DapE_proteobac"/>
</dbReference>
<protein>
    <recommendedName>
        <fullName evidence="5 15">Succinyl-diaminopimelate desuccinylase</fullName>
        <shortName evidence="15">SDAP desuccinylase</shortName>
        <ecNumber evidence="4 15">3.5.1.18</ecNumber>
    </recommendedName>
    <alternativeName>
        <fullName evidence="13 15">N-succinyl-LL-2,6-diaminoheptanedioate amidohydrolase</fullName>
    </alternativeName>
</protein>
<keyword evidence="10 15" id="KW-0220">Diaminopimelate biosynthesis</keyword>
<keyword evidence="11 15" id="KW-0457">Lysine biosynthesis</keyword>
<dbReference type="NCBIfam" id="TIGR01246">
    <property type="entry name" value="dapE_proteo"/>
    <property type="match status" value="1"/>
</dbReference>
<dbReference type="OrthoDB" id="9809784at2"/>
<dbReference type="STRING" id="51670.SAMN04488557_0046"/>
<feature type="binding site" evidence="15">
    <location>
        <position position="144"/>
    </location>
    <ligand>
        <name>Zn(2+)</name>
        <dbReference type="ChEBI" id="CHEBI:29105"/>
        <label>2</label>
    </ligand>
</feature>
<dbReference type="HAMAP" id="MF_01690">
    <property type="entry name" value="DapE"/>
    <property type="match status" value="1"/>
</dbReference>
<dbReference type="GO" id="GO:0009014">
    <property type="term" value="F:succinyl-diaminopimelate desuccinylase activity"/>
    <property type="evidence" value="ECO:0007669"/>
    <property type="project" value="UniProtKB-UniRule"/>
</dbReference>
<evidence type="ECO:0000256" key="4">
    <source>
        <dbReference type="ARBA" id="ARBA00011921"/>
    </source>
</evidence>
<dbReference type="GO" id="GO:0050897">
    <property type="term" value="F:cobalt ion binding"/>
    <property type="evidence" value="ECO:0007669"/>
    <property type="project" value="UniProtKB-UniRule"/>
</dbReference>
<comment type="function">
    <text evidence="15">Catalyzes the hydrolysis of N-succinyl-L,L-diaminopimelic acid (SDAP), forming succinate and LL-2,6-diaminopimelate (DAP), an intermediate involved in the bacterial biosynthesis of lysine and meso-diaminopimelic acid, an essential component of bacterial cell walls.</text>
</comment>
<feature type="binding site" evidence="15">
    <location>
        <position position="108"/>
    </location>
    <ligand>
        <name>Zn(2+)</name>
        <dbReference type="ChEBI" id="CHEBI:29105"/>
        <label>2</label>
    </ligand>
</feature>
<comment type="cofactor">
    <cofactor evidence="15">
        <name>Zn(2+)</name>
        <dbReference type="ChEBI" id="CHEBI:29105"/>
    </cofactor>
    <cofactor evidence="15">
        <name>Co(2+)</name>
        <dbReference type="ChEBI" id="CHEBI:48828"/>
    </cofactor>
    <text evidence="15">Binds 2 Zn(2+) or Co(2+) ions per subunit.</text>
</comment>
<comment type="similarity">
    <text evidence="2 15">Belongs to the peptidase M20A family. DapE subfamily.</text>
</comment>
<evidence type="ECO:0000313" key="18">
    <source>
        <dbReference type="Proteomes" id="UP000199423"/>
    </source>
</evidence>
<feature type="binding site" evidence="15">
    <location>
        <position position="172"/>
    </location>
    <ligand>
        <name>Zn(2+)</name>
        <dbReference type="ChEBI" id="CHEBI:29105"/>
        <label>1</label>
    </ligand>
</feature>
<dbReference type="UniPathway" id="UPA00034">
    <property type="reaction ID" value="UER00021"/>
</dbReference>
<dbReference type="GO" id="GO:0019877">
    <property type="term" value="P:diaminopimelate biosynthetic process"/>
    <property type="evidence" value="ECO:0007669"/>
    <property type="project" value="UniProtKB-UniRule"/>
</dbReference>
<feature type="binding site" evidence="15">
    <location>
        <position position="361"/>
    </location>
    <ligand>
        <name>Zn(2+)</name>
        <dbReference type="ChEBI" id="CHEBI:29105"/>
        <label>2</label>
    </ligand>
</feature>
<dbReference type="EMBL" id="FPCH01000001">
    <property type="protein sequence ID" value="SFV25708.1"/>
    <property type="molecule type" value="Genomic_DNA"/>
</dbReference>
<dbReference type="Gene3D" id="3.40.630.10">
    <property type="entry name" value="Zn peptidases"/>
    <property type="match status" value="2"/>
</dbReference>
<dbReference type="GO" id="GO:0008270">
    <property type="term" value="F:zinc ion binding"/>
    <property type="evidence" value="ECO:0007669"/>
    <property type="project" value="UniProtKB-UniRule"/>
</dbReference>
<comment type="subunit">
    <text evidence="3 15">Homodimer.</text>
</comment>
<dbReference type="SUPFAM" id="SSF53187">
    <property type="entry name" value="Zn-dependent exopeptidases"/>
    <property type="match status" value="1"/>
</dbReference>
<keyword evidence="12 15" id="KW-0170">Cobalt</keyword>
<comment type="pathway">
    <text evidence="1 15">Amino-acid biosynthesis; L-lysine biosynthesis via DAP pathway; LL-2,6-diaminopimelate from (S)-tetrahydrodipicolinate (succinylase route): step 3/3.</text>
</comment>
<evidence type="ECO:0000256" key="13">
    <source>
        <dbReference type="ARBA" id="ARBA00031891"/>
    </source>
</evidence>
<dbReference type="Pfam" id="PF07687">
    <property type="entry name" value="M20_dimer"/>
    <property type="match status" value="1"/>
</dbReference>
<keyword evidence="6 15" id="KW-0028">Amino-acid biosynthesis</keyword>
<dbReference type="Pfam" id="PF01546">
    <property type="entry name" value="Peptidase_M20"/>
    <property type="match status" value="1"/>
</dbReference>
<dbReference type="InterPro" id="IPR011650">
    <property type="entry name" value="Peptidase_M20_dimer"/>
</dbReference>
<dbReference type="GO" id="GO:0008777">
    <property type="term" value="F:acetylornithine deacetylase activity"/>
    <property type="evidence" value="ECO:0007669"/>
    <property type="project" value="TreeGrafter"/>
</dbReference>
<evidence type="ECO:0000256" key="7">
    <source>
        <dbReference type="ARBA" id="ARBA00022723"/>
    </source>
</evidence>
<keyword evidence="18" id="KW-1185">Reference proteome</keyword>
<evidence type="ECO:0000256" key="5">
    <source>
        <dbReference type="ARBA" id="ARBA00022391"/>
    </source>
</evidence>
<dbReference type="SUPFAM" id="SSF55031">
    <property type="entry name" value="Bacterial exopeptidase dimerisation domain"/>
    <property type="match status" value="1"/>
</dbReference>
<dbReference type="PANTHER" id="PTHR43808">
    <property type="entry name" value="ACETYLORNITHINE DEACETYLASE"/>
    <property type="match status" value="1"/>
</dbReference>
<feature type="binding site" evidence="15">
    <location>
        <position position="75"/>
    </location>
    <ligand>
        <name>Zn(2+)</name>
        <dbReference type="ChEBI" id="CHEBI:29105"/>
        <label>1</label>
    </ligand>
</feature>
<dbReference type="InterPro" id="IPR050072">
    <property type="entry name" value="Peptidase_M20A"/>
</dbReference>
<keyword evidence="9 15" id="KW-0862">Zinc</keyword>